<organism evidence="1 2">
    <name type="scientific">Mesorhizobium plurifarium</name>
    <dbReference type="NCBI Taxonomy" id="69974"/>
    <lineage>
        <taxon>Bacteria</taxon>
        <taxon>Pseudomonadati</taxon>
        <taxon>Pseudomonadota</taxon>
        <taxon>Alphaproteobacteria</taxon>
        <taxon>Hyphomicrobiales</taxon>
        <taxon>Phyllobacteriaceae</taxon>
        <taxon>Mesorhizobium</taxon>
    </lineage>
</organism>
<accession>A0A0K2VZT6</accession>
<dbReference type="EMBL" id="CCND01000015">
    <property type="protein sequence ID" value="CDX57709.1"/>
    <property type="molecule type" value="Genomic_DNA"/>
</dbReference>
<sequence length="38" mass="4433">MVLLDLYSRFERTHDYAMARGWLIFTAMVSSLGELILL</sequence>
<gene>
    <name evidence="1" type="ORF">MPL1032_220132</name>
</gene>
<dbReference type="AlphaFoldDB" id="A0A0K2VZT6"/>
<dbReference type="Proteomes" id="UP000182888">
    <property type="component" value="Unassembled WGS sequence"/>
</dbReference>
<evidence type="ECO:0000313" key="2">
    <source>
        <dbReference type="Proteomes" id="UP000182888"/>
    </source>
</evidence>
<evidence type="ECO:0000313" key="1">
    <source>
        <dbReference type="EMBL" id="CDX57709.1"/>
    </source>
</evidence>
<proteinExistence type="predicted"/>
<name>A0A0K2VZT6_MESPL</name>
<reference evidence="2" key="1">
    <citation type="submission" date="2014-08" db="EMBL/GenBank/DDBJ databases">
        <authorList>
            <person name="Edwards T."/>
        </authorList>
    </citation>
    <scope>NUCLEOTIDE SEQUENCE [LARGE SCALE GENOMIC DNA]</scope>
</reference>
<protein>
    <submittedName>
        <fullName evidence="1">Uncharacterized protein</fullName>
    </submittedName>
</protein>